<proteinExistence type="predicted"/>
<dbReference type="EMBL" id="ACCJ01000141">
    <property type="protein sequence ID" value="EEG55538.1"/>
    <property type="molecule type" value="Genomic_DNA"/>
</dbReference>
<dbReference type="SUPFAM" id="SSF47384">
    <property type="entry name" value="Homodimeric domain of signal transducing histidine kinase"/>
    <property type="match status" value="1"/>
</dbReference>
<dbReference type="Pfam" id="PF00512">
    <property type="entry name" value="HisKA"/>
    <property type="match status" value="1"/>
</dbReference>
<dbReference type="SUPFAM" id="SSF55874">
    <property type="entry name" value="ATPase domain of HSP90 chaperone/DNA topoisomerase II/histidine kinase"/>
    <property type="match status" value="1"/>
</dbReference>
<dbReference type="Pfam" id="PF07695">
    <property type="entry name" value="7TMR-DISM_7TM"/>
    <property type="match status" value="1"/>
</dbReference>
<gene>
    <name evidence="9" type="ORF">CLOSTASPAR_02430</name>
</gene>
<evidence type="ECO:0000256" key="2">
    <source>
        <dbReference type="ARBA" id="ARBA00012438"/>
    </source>
</evidence>
<keyword evidence="4" id="KW-0808">Transferase</keyword>
<feature type="transmembrane region" description="Helical" evidence="7">
    <location>
        <begin position="223"/>
        <end position="247"/>
    </location>
</feature>
<dbReference type="InterPro" id="IPR050736">
    <property type="entry name" value="Sensor_HK_Regulatory"/>
</dbReference>
<evidence type="ECO:0000256" key="7">
    <source>
        <dbReference type="SAM" id="Phobius"/>
    </source>
</evidence>
<dbReference type="SMART" id="SM00388">
    <property type="entry name" value="HisKA"/>
    <property type="match status" value="1"/>
</dbReference>
<feature type="domain" description="Histidine kinase" evidence="8">
    <location>
        <begin position="465"/>
        <end position="676"/>
    </location>
</feature>
<evidence type="ECO:0000256" key="4">
    <source>
        <dbReference type="ARBA" id="ARBA00022679"/>
    </source>
</evidence>
<comment type="catalytic activity">
    <reaction evidence="1">
        <text>ATP + protein L-histidine = ADP + protein N-phospho-L-histidine.</text>
        <dbReference type="EC" id="2.7.13.3"/>
    </reaction>
</comment>
<dbReference type="InterPro" id="IPR036097">
    <property type="entry name" value="HisK_dim/P_sf"/>
</dbReference>
<feature type="transmembrane region" description="Helical" evidence="7">
    <location>
        <begin position="342"/>
        <end position="363"/>
    </location>
</feature>
<dbReference type="InterPro" id="IPR004358">
    <property type="entry name" value="Sig_transdc_His_kin-like_C"/>
</dbReference>
<dbReference type="InterPro" id="IPR011623">
    <property type="entry name" value="7TMR_DISM_rcpt_extracell_dom1"/>
</dbReference>
<feature type="transmembrane region" description="Helical" evidence="7">
    <location>
        <begin position="254"/>
        <end position="275"/>
    </location>
</feature>
<dbReference type="InterPro" id="IPR003661">
    <property type="entry name" value="HisK_dim/P_dom"/>
</dbReference>
<dbReference type="Pfam" id="PF02518">
    <property type="entry name" value="HATPase_c"/>
    <property type="match status" value="1"/>
</dbReference>
<dbReference type="PRINTS" id="PR00344">
    <property type="entry name" value="BCTRLSENSOR"/>
</dbReference>
<dbReference type="GO" id="GO:0000155">
    <property type="term" value="F:phosphorelay sensor kinase activity"/>
    <property type="evidence" value="ECO:0007669"/>
    <property type="project" value="InterPro"/>
</dbReference>
<keyword evidence="7" id="KW-0812">Transmembrane</keyword>
<accession>C0CZK3</accession>
<keyword evidence="6" id="KW-0902">Two-component regulatory system</keyword>
<dbReference type="EC" id="2.7.13.3" evidence="2"/>
<protein>
    <recommendedName>
        <fullName evidence="2">histidine kinase</fullName>
        <ecNumber evidence="2">2.7.13.3</ecNumber>
    </recommendedName>
</protein>
<reference evidence="9 10" key="1">
    <citation type="submission" date="2009-01" db="EMBL/GenBank/DDBJ databases">
        <authorList>
            <person name="Fulton L."/>
            <person name="Clifton S."/>
            <person name="Fulton B."/>
            <person name="Xu J."/>
            <person name="Minx P."/>
            <person name="Pepin K.H."/>
            <person name="Johnson M."/>
            <person name="Bhonagiri V."/>
            <person name="Nash W.E."/>
            <person name="Mardis E.R."/>
            <person name="Wilson R.K."/>
        </authorList>
    </citation>
    <scope>NUCLEOTIDE SEQUENCE [LARGE SCALE GENOMIC DNA]</scope>
    <source>
        <strain evidence="9 10">DSM 15981</strain>
    </source>
</reference>
<dbReference type="Proteomes" id="UP000004756">
    <property type="component" value="Unassembled WGS sequence"/>
</dbReference>
<dbReference type="InterPro" id="IPR005467">
    <property type="entry name" value="His_kinase_dom"/>
</dbReference>
<feature type="transmembrane region" description="Helical" evidence="7">
    <location>
        <begin position="414"/>
        <end position="432"/>
    </location>
</feature>
<dbReference type="PANTHER" id="PTHR43711">
    <property type="entry name" value="TWO-COMPONENT HISTIDINE KINASE"/>
    <property type="match status" value="1"/>
</dbReference>
<dbReference type="Gene3D" id="1.10.287.130">
    <property type="match status" value="1"/>
</dbReference>
<evidence type="ECO:0000313" key="10">
    <source>
        <dbReference type="Proteomes" id="UP000004756"/>
    </source>
</evidence>
<evidence type="ECO:0000313" key="9">
    <source>
        <dbReference type="EMBL" id="EEG55538.1"/>
    </source>
</evidence>
<keyword evidence="5 9" id="KW-0418">Kinase</keyword>
<dbReference type="InterPro" id="IPR003594">
    <property type="entry name" value="HATPase_dom"/>
</dbReference>
<dbReference type="InterPro" id="IPR036890">
    <property type="entry name" value="HATPase_C_sf"/>
</dbReference>
<comment type="caution">
    <text evidence="9">The sequence shown here is derived from an EMBL/GenBank/DDBJ whole genome shotgun (WGS) entry which is preliminary data.</text>
</comment>
<feature type="transmembrane region" description="Helical" evidence="7">
    <location>
        <begin position="37"/>
        <end position="55"/>
    </location>
</feature>
<reference evidence="9 10" key="2">
    <citation type="submission" date="2009-02" db="EMBL/GenBank/DDBJ databases">
        <title>Draft genome sequence of Clostridium asparagiforme (DSM 15981).</title>
        <authorList>
            <person name="Sudarsanam P."/>
            <person name="Ley R."/>
            <person name="Guruge J."/>
            <person name="Turnbaugh P.J."/>
            <person name="Mahowald M."/>
            <person name="Liep D."/>
            <person name="Gordon J."/>
        </authorList>
    </citation>
    <scope>NUCLEOTIDE SEQUENCE [LARGE SCALE GENOMIC DNA]</scope>
    <source>
        <strain evidence="9 10">DSM 15981</strain>
    </source>
</reference>
<dbReference type="PROSITE" id="PS50109">
    <property type="entry name" value="HIS_KIN"/>
    <property type="match status" value="1"/>
</dbReference>
<keyword evidence="3" id="KW-0597">Phosphoprotein</keyword>
<name>C0CZK3_9FIRM</name>
<organism evidence="9 10">
    <name type="scientific">[Clostridium] asparagiforme DSM 15981</name>
    <dbReference type="NCBI Taxonomy" id="518636"/>
    <lineage>
        <taxon>Bacteria</taxon>
        <taxon>Bacillati</taxon>
        <taxon>Bacillota</taxon>
        <taxon>Clostridia</taxon>
        <taxon>Lachnospirales</taxon>
        <taxon>Lachnospiraceae</taxon>
        <taxon>Enterocloster</taxon>
    </lineage>
</organism>
<evidence type="ECO:0000256" key="3">
    <source>
        <dbReference type="ARBA" id="ARBA00022553"/>
    </source>
</evidence>
<keyword evidence="7" id="KW-0472">Membrane</keyword>
<dbReference type="HOGENOM" id="CLU_423749_0_0_9"/>
<feature type="transmembrane region" description="Helical" evidence="7">
    <location>
        <begin position="375"/>
        <end position="394"/>
    </location>
</feature>
<dbReference type="SMART" id="SM00387">
    <property type="entry name" value="HATPase_c"/>
    <property type="match status" value="1"/>
</dbReference>
<evidence type="ECO:0000259" key="8">
    <source>
        <dbReference type="PROSITE" id="PS50109"/>
    </source>
</evidence>
<evidence type="ECO:0000256" key="6">
    <source>
        <dbReference type="ARBA" id="ARBA00023012"/>
    </source>
</evidence>
<dbReference type="PANTHER" id="PTHR43711:SF1">
    <property type="entry name" value="HISTIDINE KINASE 1"/>
    <property type="match status" value="1"/>
</dbReference>
<feature type="transmembrane region" description="Helical" evidence="7">
    <location>
        <begin position="317"/>
        <end position="336"/>
    </location>
</feature>
<keyword evidence="7" id="KW-1133">Transmembrane helix</keyword>
<feature type="transmembrane region" description="Helical" evidence="7">
    <location>
        <begin position="281"/>
        <end position="305"/>
    </location>
</feature>
<sequence>MYAWEKKTMGGKWMVGNGFKITGVRGRTGISGAEMQLLWIALPLMLIFCATVWLIQGSLPITAVWSENGMWDLREIDFSSTNVRFTGKVEYIPNALLTPEEFAEHEDLAEIVDTYGHTASYGTSRIRLLVPPGTDYVVSESSPLASDRIYINGAWMEDIGTPGADREAAVEGDVLFSYTVRAEEGVIELVQQVANYAHRKNESQSGYVVGTIPMMRAFVSRTYAVAALLAGCFMTLFLVHITLWLLFRGYRANLYFALFCLTWVFRTAVTGPKLVTALFPGFSWFATFAVEYITVAVASVLYVLIFGDMFPNTMQKWFRIFLTVSSGLFIGCHFVLDSMTISRFLIYYQAVMGLTILYVLVRAAMKIRRVSLPQVLFLAGGGGMMYATVRDILFYRDIFIPPYGAYANAPLSEMALLLFVFLQMTAVFIGTIREMDAVRLKEQKLLAENAALERLGRLRADLLDTLSHELRTPLAVMMGYAELAVKELRLKGLGDETTADLDAIASEAGRLAVMVEEARRMTLSREAAEHKKTFLLQEVIQQTARLCQPILERRGTALSLDLSSDLPAVYGSPGELTQVMFNLLSNAGRHTEGGRICVSAEETGGSICVRVSDNGSGISPEFLPHAFERCAHDDPGGTGLGLFICKEIIEGFGGTIRIESRPGKGTEVIFTLPVCEEEMNHE</sequence>
<dbReference type="AlphaFoldDB" id="C0CZK3"/>
<dbReference type="Gene3D" id="3.30.565.10">
    <property type="entry name" value="Histidine kinase-like ATPase, C-terminal domain"/>
    <property type="match status" value="1"/>
</dbReference>
<dbReference type="CDD" id="cd00082">
    <property type="entry name" value="HisKA"/>
    <property type="match status" value="1"/>
</dbReference>
<keyword evidence="10" id="KW-1185">Reference proteome</keyword>
<dbReference type="CDD" id="cd00075">
    <property type="entry name" value="HATPase"/>
    <property type="match status" value="1"/>
</dbReference>
<evidence type="ECO:0000256" key="5">
    <source>
        <dbReference type="ARBA" id="ARBA00022777"/>
    </source>
</evidence>
<evidence type="ECO:0000256" key="1">
    <source>
        <dbReference type="ARBA" id="ARBA00000085"/>
    </source>
</evidence>